<dbReference type="Proteomes" id="UP000552097">
    <property type="component" value="Unassembled WGS sequence"/>
</dbReference>
<gene>
    <name evidence="10" type="ORF">F4560_006582</name>
</gene>
<dbReference type="EMBL" id="JACHMO010000001">
    <property type="protein sequence ID" value="MBB5806814.1"/>
    <property type="molecule type" value="Genomic_DNA"/>
</dbReference>
<keyword evidence="4" id="KW-0378">Hydrolase</keyword>
<dbReference type="Gene3D" id="1.20.1540.10">
    <property type="entry name" value="Rhomboid-like"/>
    <property type="match status" value="1"/>
</dbReference>
<dbReference type="GO" id="GO:0016020">
    <property type="term" value="C:membrane"/>
    <property type="evidence" value="ECO:0007669"/>
    <property type="project" value="UniProtKB-SubCell"/>
</dbReference>
<dbReference type="PANTHER" id="PTHR43731">
    <property type="entry name" value="RHOMBOID PROTEASE"/>
    <property type="match status" value="1"/>
</dbReference>
<accession>A0A7W9HRW2</accession>
<dbReference type="GO" id="GO:0004252">
    <property type="term" value="F:serine-type endopeptidase activity"/>
    <property type="evidence" value="ECO:0007669"/>
    <property type="project" value="InterPro"/>
</dbReference>
<keyword evidence="3 8" id="KW-0812">Transmembrane</keyword>
<comment type="caution">
    <text evidence="10">The sequence shown here is derived from an EMBL/GenBank/DDBJ whole genome shotgun (WGS) entry which is preliminary data.</text>
</comment>
<dbReference type="GO" id="GO:0006508">
    <property type="term" value="P:proteolysis"/>
    <property type="evidence" value="ECO:0007669"/>
    <property type="project" value="UniProtKB-KW"/>
</dbReference>
<comment type="similarity">
    <text evidence="2">Belongs to the peptidase S54 family.</text>
</comment>
<evidence type="ECO:0000313" key="10">
    <source>
        <dbReference type="EMBL" id="MBB5806814.1"/>
    </source>
</evidence>
<dbReference type="RefSeq" id="WP_184926667.1">
    <property type="nucleotide sequence ID" value="NZ_JACHMO010000001.1"/>
</dbReference>
<reference evidence="10 11" key="1">
    <citation type="submission" date="2020-08" db="EMBL/GenBank/DDBJ databases">
        <title>Sequencing the genomes of 1000 actinobacteria strains.</title>
        <authorList>
            <person name="Klenk H.-P."/>
        </authorList>
    </citation>
    <scope>NUCLEOTIDE SEQUENCE [LARGE SCALE GENOMIC DNA]</scope>
    <source>
        <strain evidence="10 11">DSM 45486</strain>
    </source>
</reference>
<dbReference type="SUPFAM" id="SSF57845">
    <property type="entry name" value="B-box zinc-binding domain"/>
    <property type="match status" value="1"/>
</dbReference>
<feature type="region of interest" description="Disordered" evidence="7">
    <location>
        <begin position="1"/>
        <end position="20"/>
    </location>
</feature>
<comment type="subcellular location">
    <subcellularLocation>
        <location evidence="1">Membrane</location>
        <topology evidence="1">Multi-pass membrane protein</topology>
    </subcellularLocation>
</comment>
<keyword evidence="5 8" id="KW-1133">Transmembrane helix</keyword>
<dbReference type="AlphaFoldDB" id="A0A7W9HRW2"/>
<dbReference type="InterPro" id="IPR022764">
    <property type="entry name" value="Peptidase_S54_rhomboid_dom"/>
</dbReference>
<evidence type="ECO:0000256" key="2">
    <source>
        <dbReference type="ARBA" id="ARBA00009045"/>
    </source>
</evidence>
<evidence type="ECO:0000256" key="8">
    <source>
        <dbReference type="SAM" id="Phobius"/>
    </source>
</evidence>
<evidence type="ECO:0000313" key="11">
    <source>
        <dbReference type="Proteomes" id="UP000552097"/>
    </source>
</evidence>
<protein>
    <submittedName>
        <fullName evidence="10">Membrane associated rhomboid family serine protease</fullName>
    </submittedName>
</protein>
<feature type="transmembrane region" description="Helical" evidence="8">
    <location>
        <begin position="220"/>
        <end position="237"/>
    </location>
</feature>
<keyword evidence="11" id="KW-1185">Reference proteome</keyword>
<organism evidence="10 11">
    <name type="scientific">Saccharothrix ecbatanensis</name>
    <dbReference type="NCBI Taxonomy" id="1105145"/>
    <lineage>
        <taxon>Bacteria</taxon>
        <taxon>Bacillati</taxon>
        <taxon>Actinomycetota</taxon>
        <taxon>Actinomycetes</taxon>
        <taxon>Pseudonocardiales</taxon>
        <taxon>Pseudonocardiaceae</taxon>
        <taxon>Saccharothrix</taxon>
    </lineage>
</organism>
<feature type="transmembrane region" description="Helical" evidence="8">
    <location>
        <begin position="139"/>
        <end position="158"/>
    </location>
</feature>
<feature type="transmembrane region" description="Helical" evidence="8">
    <location>
        <begin position="269"/>
        <end position="288"/>
    </location>
</feature>
<dbReference type="PANTHER" id="PTHR43731:SF14">
    <property type="entry name" value="PRESENILIN-ASSOCIATED RHOMBOID-LIKE PROTEIN, MITOCHONDRIAL"/>
    <property type="match status" value="1"/>
</dbReference>
<name>A0A7W9HRW2_9PSEU</name>
<dbReference type="InterPro" id="IPR050925">
    <property type="entry name" value="Rhomboid_protease_S54"/>
</dbReference>
<evidence type="ECO:0000256" key="6">
    <source>
        <dbReference type="ARBA" id="ARBA00023136"/>
    </source>
</evidence>
<sequence length="294" mass="31010">MADSPTSPPPGEPIGARQGQPVCVRHPDRATGLRCVRCDRPACPACLREASVGHQCVDCVNEGQSTVRRARTAVGAEVSQTVVVTPVLIAMNVLMFLITAVQARSLADNALSPLFGDFVMWTRAVAVGDQWWRMVTSGFLHYGPFHLALNMIALYVLGRLLEPQFGKLRFSAIYLVSLLGGSVAVYLFGEVDSFPAGASGAVYGLMGALLVAVLKFKLNATSALVVIGLNLVLSVTLPGISLLAHLGGLVIGAAVTAGMVYAPQEKRANWQAAAVVGAFVLLVVMTVVRTGQLL</sequence>
<feature type="transmembrane region" description="Helical" evidence="8">
    <location>
        <begin position="170"/>
        <end position="188"/>
    </location>
</feature>
<proteinExistence type="inferred from homology"/>
<evidence type="ECO:0000256" key="4">
    <source>
        <dbReference type="ARBA" id="ARBA00022801"/>
    </source>
</evidence>
<feature type="transmembrane region" description="Helical" evidence="8">
    <location>
        <begin position="78"/>
        <end position="101"/>
    </location>
</feature>
<evidence type="ECO:0000256" key="1">
    <source>
        <dbReference type="ARBA" id="ARBA00004141"/>
    </source>
</evidence>
<evidence type="ECO:0000256" key="7">
    <source>
        <dbReference type="SAM" id="MobiDB-lite"/>
    </source>
</evidence>
<evidence type="ECO:0000259" key="9">
    <source>
        <dbReference type="Pfam" id="PF01694"/>
    </source>
</evidence>
<feature type="compositionally biased region" description="Pro residues" evidence="7">
    <location>
        <begin position="1"/>
        <end position="12"/>
    </location>
</feature>
<keyword evidence="6 8" id="KW-0472">Membrane</keyword>
<dbReference type="InterPro" id="IPR035952">
    <property type="entry name" value="Rhomboid-like_sf"/>
</dbReference>
<evidence type="ECO:0000256" key="5">
    <source>
        <dbReference type="ARBA" id="ARBA00022989"/>
    </source>
</evidence>
<feature type="domain" description="Peptidase S54 rhomboid" evidence="9">
    <location>
        <begin position="129"/>
        <end position="259"/>
    </location>
</feature>
<dbReference type="Pfam" id="PF01694">
    <property type="entry name" value="Rhomboid"/>
    <property type="match status" value="1"/>
</dbReference>
<evidence type="ECO:0000256" key="3">
    <source>
        <dbReference type="ARBA" id="ARBA00022692"/>
    </source>
</evidence>
<feature type="transmembrane region" description="Helical" evidence="8">
    <location>
        <begin position="194"/>
        <end position="213"/>
    </location>
</feature>
<dbReference type="SUPFAM" id="SSF144091">
    <property type="entry name" value="Rhomboid-like"/>
    <property type="match status" value="1"/>
</dbReference>
<keyword evidence="10" id="KW-0645">Protease</keyword>